<dbReference type="AlphaFoldDB" id="A0A344PPB6"/>
<comment type="cofactor">
    <cofactor evidence="1">
        <name>Mn(2+)</name>
        <dbReference type="ChEBI" id="CHEBI:29035"/>
    </cofactor>
</comment>
<dbReference type="Pfam" id="PF00293">
    <property type="entry name" value="NUDIX"/>
    <property type="match status" value="1"/>
</dbReference>
<reference evidence="9" key="1">
    <citation type="submission" date="2018-07" db="EMBL/GenBank/DDBJ databases">
        <title>Genome sequencing of Paracoccus sp. SC2-6.</title>
        <authorList>
            <person name="Heo J."/>
            <person name="Kim S.-J."/>
            <person name="Kwon S.-W."/>
        </authorList>
    </citation>
    <scope>NUCLEOTIDE SEQUENCE [LARGE SCALE GENOMIC DNA]</scope>
    <source>
        <strain evidence="9">SC2-6</strain>
    </source>
</reference>
<keyword evidence="9" id="KW-1185">Reference proteome</keyword>
<organism evidence="8 9">
    <name type="scientific">Paracoccus suum</name>
    <dbReference type="NCBI Taxonomy" id="2259340"/>
    <lineage>
        <taxon>Bacteria</taxon>
        <taxon>Pseudomonadati</taxon>
        <taxon>Pseudomonadota</taxon>
        <taxon>Alphaproteobacteria</taxon>
        <taxon>Rhodobacterales</taxon>
        <taxon>Paracoccaceae</taxon>
        <taxon>Paracoccus</taxon>
    </lineage>
</organism>
<evidence type="ECO:0000256" key="2">
    <source>
        <dbReference type="ARBA" id="ARBA00001946"/>
    </source>
</evidence>
<evidence type="ECO:0000313" key="8">
    <source>
        <dbReference type="EMBL" id="AXC51221.1"/>
    </source>
</evidence>
<dbReference type="InterPro" id="IPR039121">
    <property type="entry name" value="NUDT19"/>
</dbReference>
<keyword evidence="3" id="KW-0479">Metal-binding</keyword>
<dbReference type="OrthoDB" id="9805905at2"/>
<keyword evidence="5" id="KW-0460">Magnesium</keyword>
<evidence type="ECO:0000259" key="7">
    <source>
        <dbReference type="PROSITE" id="PS51462"/>
    </source>
</evidence>
<evidence type="ECO:0000256" key="4">
    <source>
        <dbReference type="ARBA" id="ARBA00022801"/>
    </source>
</evidence>
<dbReference type="InterPro" id="IPR015797">
    <property type="entry name" value="NUDIX_hydrolase-like_dom_sf"/>
</dbReference>
<proteinExistence type="predicted"/>
<dbReference type="SUPFAM" id="SSF55811">
    <property type="entry name" value="Nudix"/>
    <property type="match status" value="1"/>
</dbReference>
<dbReference type="GO" id="GO:0046872">
    <property type="term" value="F:metal ion binding"/>
    <property type="evidence" value="ECO:0007669"/>
    <property type="project" value="UniProtKB-KW"/>
</dbReference>
<evidence type="ECO:0000256" key="6">
    <source>
        <dbReference type="ARBA" id="ARBA00023211"/>
    </source>
</evidence>
<evidence type="ECO:0000313" key="9">
    <source>
        <dbReference type="Proteomes" id="UP000252023"/>
    </source>
</evidence>
<dbReference type="PANTHER" id="PTHR12318">
    <property type="entry name" value="TESTOSTERONE-REGULATED PROTEIN RP2"/>
    <property type="match status" value="1"/>
</dbReference>
<dbReference type="InterPro" id="IPR000086">
    <property type="entry name" value="NUDIX_hydrolase_dom"/>
</dbReference>
<comment type="cofactor">
    <cofactor evidence="2">
        <name>Mg(2+)</name>
        <dbReference type="ChEBI" id="CHEBI:18420"/>
    </cofactor>
</comment>
<dbReference type="CDD" id="cd18870">
    <property type="entry name" value="NUDIX_AcylCoAdiphos_Nudt19"/>
    <property type="match status" value="1"/>
</dbReference>
<evidence type="ECO:0000256" key="3">
    <source>
        <dbReference type="ARBA" id="ARBA00022723"/>
    </source>
</evidence>
<evidence type="ECO:0000256" key="5">
    <source>
        <dbReference type="ARBA" id="ARBA00022842"/>
    </source>
</evidence>
<dbReference type="GO" id="GO:0016818">
    <property type="term" value="F:hydrolase activity, acting on acid anhydrides, in phosphorus-containing anhydrides"/>
    <property type="evidence" value="ECO:0007669"/>
    <property type="project" value="InterPro"/>
</dbReference>
<protein>
    <submittedName>
        <fullName evidence="8">NUDIX hydrolase</fullName>
    </submittedName>
</protein>
<accession>A0A344PPB6</accession>
<dbReference type="PANTHER" id="PTHR12318:SF0">
    <property type="entry name" value="ACYL-COENZYME A DIPHOSPHATASE NUDT19"/>
    <property type="match status" value="1"/>
</dbReference>
<keyword evidence="6" id="KW-0464">Manganese</keyword>
<dbReference type="KEGG" id="pars:DRW48_10855"/>
<sequence length="200" mass="21726">MTDPAPPIRDAASVVLVRRDGPTRVLMGMRGAKAAFMASKYVFPGGAVDPEDFARASTNSGPLAIDSDCPADAILTCARRELAEETGLKLSSNSRLHFFFRAVTPPGRPRRFDARFLLADARDLTADPDDFSAACDELSHLHWVRLDEAPRLDLPFITEVVLAQVASLIPMAGADALVQPSSVPFFDNRDAEPRFTWIGG</sequence>
<name>A0A344PPB6_9RHOB</name>
<dbReference type="Gene3D" id="3.90.79.10">
    <property type="entry name" value="Nucleoside Triphosphate Pyrophosphohydrolase"/>
    <property type="match status" value="2"/>
</dbReference>
<gene>
    <name evidence="8" type="ORF">DRW48_10855</name>
</gene>
<keyword evidence="4 8" id="KW-0378">Hydrolase</keyword>
<feature type="domain" description="Nudix hydrolase" evidence="7">
    <location>
        <begin position="7"/>
        <end position="166"/>
    </location>
</feature>
<dbReference type="PROSITE" id="PS51462">
    <property type="entry name" value="NUDIX"/>
    <property type="match status" value="1"/>
</dbReference>
<evidence type="ECO:0000256" key="1">
    <source>
        <dbReference type="ARBA" id="ARBA00001936"/>
    </source>
</evidence>
<dbReference type="Proteomes" id="UP000252023">
    <property type="component" value="Chromosome"/>
</dbReference>
<dbReference type="EMBL" id="CP030918">
    <property type="protein sequence ID" value="AXC51221.1"/>
    <property type="molecule type" value="Genomic_DNA"/>
</dbReference>